<protein>
    <submittedName>
        <fullName evidence="2">Unnamed protein product</fullName>
    </submittedName>
</protein>
<dbReference type="Proteomes" id="UP001165121">
    <property type="component" value="Unassembled WGS sequence"/>
</dbReference>
<feature type="compositionally biased region" description="Basic and acidic residues" evidence="1">
    <location>
        <begin position="160"/>
        <end position="171"/>
    </location>
</feature>
<organism evidence="2 3">
    <name type="scientific">Phytophthora fragariaefolia</name>
    <dbReference type="NCBI Taxonomy" id="1490495"/>
    <lineage>
        <taxon>Eukaryota</taxon>
        <taxon>Sar</taxon>
        <taxon>Stramenopiles</taxon>
        <taxon>Oomycota</taxon>
        <taxon>Peronosporomycetes</taxon>
        <taxon>Peronosporales</taxon>
        <taxon>Peronosporaceae</taxon>
        <taxon>Phytophthora</taxon>
    </lineage>
</organism>
<feature type="region of interest" description="Disordered" evidence="1">
    <location>
        <begin position="156"/>
        <end position="194"/>
    </location>
</feature>
<evidence type="ECO:0000313" key="3">
    <source>
        <dbReference type="Proteomes" id="UP001165121"/>
    </source>
</evidence>
<dbReference type="EMBL" id="BSXT01006728">
    <property type="protein sequence ID" value="GMF62925.1"/>
    <property type="molecule type" value="Genomic_DNA"/>
</dbReference>
<accession>A0A9W7D6I8</accession>
<reference evidence="2" key="1">
    <citation type="submission" date="2023-04" db="EMBL/GenBank/DDBJ databases">
        <title>Phytophthora fragariaefolia NBRC 109709.</title>
        <authorList>
            <person name="Ichikawa N."/>
            <person name="Sato H."/>
            <person name="Tonouchi N."/>
        </authorList>
    </citation>
    <scope>NUCLEOTIDE SEQUENCE</scope>
    <source>
        <strain evidence="2">NBRC 109709</strain>
    </source>
</reference>
<proteinExistence type="predicted"/>
<sequence length="194" mass="21439">MMPRNQPFSWCGPGHFATSRSEVMIQNVKVVYHFIVPVQYLQCRMMAGRLLVTSWTHHIREFIRMTDKLANLAMDSNKSIQVVAADIPNLLSHWSPVLSLLHGDVEHWICKEASTTANDATANYETANGEAGDVQRATAGKVEVGVGVVREPNGPLVRQDVLHDGGRDLGRRRARRTNSVPNFTGGAQPEGVLD</sequence>
<dbReference type="AlphaFoldDB" id="A0A9W7D6I8"/>
<name>A0A9W7D6I8_9STRA</name>
<dbReference type="OrthoDB" id="122355at2759"/>
<gene>
    <name evidence="2" type="ORF">Pfra01_002746000</name>
</gene>
<comment type="caution">
    <text evidence="2">The sequence shown here is derived from an EMBL/GenBank/DDBJ whole genome shotgun (WGS) entry which is preliminary data.</text>
</comment>
<evidence type="ECO:0000256" key="1">
    <source>
        <dbReference type="SAM" id="MobiDB-lite"/>
    </source>
</evidence>
<keyword evidence="3" id="KW-1185">Reference proteome</keyword>
<evidence type="ECO:0000313" key="2">
    <source>
        <dbReference type="EMBL" id="GMF62925.1"/>
    </source>
</evidence>